<dbReference type="OrthoDB" id="9803814at2"/>
<feature type="transmembrane region" description="Helical" evidence="8">
    <location>
        <begin position="494"/>
        <end position="514"/>
    </location>
</feature>
<dbReference type="AlphaFoldDB" id="A0A1M6LG16"/>
<proteinExistence type="inferred from homology"/>
<reference evidence="10 11" key="1">
    <citation type="submission" date="2016-11" db="EMBL/GenBank/DDBJ databases">
        <authorList>
            <person name="Jaros S."/>
            <person name="Januszkiewicz K."/>
            <person name="Wedrychowicz H."/>
        </authorList>
    </citation>
    <scope>NUCLEOTIDE SEQUENCE [LARGE SCALE GENOMIC DNA]</scope>
    <source>
        <strain evidence="10 11">DSM 3090</strain>
    </source>
</reference>
<dbReference type="STRING" id="1121331.SAMN02745248_00742"/>
<feature type="transmembrane region" description="Helical" evidence="8">
    <location>
        <begin position="570"/>
        <end position="592"/>
    </location>
</feature>
<dbReference type="Pfam" id="PF01496">
    <property type="entry name" value="V_ATPase_I"/>
    <property type="match status" value="1"/>
</dbReference>
<keyword evidence="11" id="KW-1185">Reference proteome</keyword>
<dbReference type="PANTHER" id="PTHR11629:SF63">
    <property type="entry name" value="V-TYPE PROTON ATPASE SUBUNIT A"/>
    <property type="match status" value="1"/>
</dbReference>
<evidence type="ECO:0000256" key="1">
    <source>
        <dbReference type="ARBA" id="ARBA00004141"/>
    </source>
</evidence>
<keyword evidence="5 8" id="KW-1133">Transmembrane helix</keyword>
<evidence type="ECO:0000256" key="8">
    <source>
        <dbReference type="SAM" id="Phobius"/>
    </source>
</evidence>
<dbReference type="GO" id="GO:0016471">
    <property type="term" value="C:vacuolar proton-transporting V-type ATPase complex"/>
    <property type="evidence" value="ECO:0007669"/>
    <property type="project" value="TreeGrafter"/>
</dbReference>
<dbReference type="Proteomes" id="UP000183952">
    <property type="component" value="Unassembled WGS sequence"/>
</dbReference>
<accession>A0A1M6LG16</accession>
<name>A0A1M6LG16_9CLOT</name>
<keyword evidence="4 8" id="KW-0812">Transmembrane</keyword>
<keyword evidence="3" id="KW-0813">Transport</keyword>
<keyword evidence="7 8" id="KW-0472">Membrane</keyword>
<dbReference type="PROSITE" id="PS50017">
    <property type="entry name" value="DEATH_DOMAIN"/>
    <property type="match status" value="1"/>
</dbReference>
<evidence type="ECO:0000256" key="4">
    <source>
        <dbReference type="ARBA" id="ARBA00022692"/>
    </source>
</evidence>
<evidence type="ECO:0000256" key="3">
    <source>
        <dbReference type="ARBA" id="ARBA00022448"/>
    </source>
</evidence>
<evidence type="ECO:0000256" key="7">
    <source>
        <dbReference type="ARBA" id="ARBA00023136"/>
    </source>
</evidence>
<dbReference type="Gene3D" id="1.20.1460.20">
    <property type="match status" value="1"/>
</dbReference>
<feature type="transmembrane region" description="Helical" evidence="8">
    <location>
        <begin position="409"/>
        <end position="432"/>
    </location>
</feature>
<dbReference type="Gene3D" id="3.30.70.2750">
    <property type="match status" value="1"/>
</dbReference>
<evidence type="ECO:0000256" key="2">
    <source>
        <dbReference type="ARBA" id="ARBA00009904"/>
    </source>
</evidence>
<feature type="transmembrane region" description="Helical" evidence="8">
    <location>
        <begin position="366"/>
        <end position="397"/>
    </location>
</feature>
<evidence type="ECO:0000256" key="5">
    <source>
        <dbReference type="ARBA" id="ARBA00022989"/>
    </source>
</evidence>
<evidence type="ECO:0000256" key="6">
    <source>
        <dbReference type="ARBA" id="ARBA00023065"/>
    </source>
</evidence>
<comment type="subcellular location">
    <subcellularLocation>
        <location evidence="1">Membrane</location>
        <topology evidence="1">Multi-pass membrane protein</topology>
    </subcellularLocation>
</comment>
<sequence>MAIIKMSKFSLLSFKNDKSALLDVLQKFEKVQFINLQEKEDDDLEFFAKDSDKINSAEIEEAISKLNFSLNFINKYSPKGGGLKSLKEGLKTISFSEFEKIGSTTPWQEYYQSLKAKETELSSIKNEITKLKSDIEILSPWKKLDVSFAELNSLVKAKAFTGFIPKVMKEGFVEEFTNNFNGAYIEFIGEVKTDVNLVAIVHGADASECEKMLKKYGFSSFTTVSDEIPTVSIEEKNERITKLNEKEKAIVKEIESYADKRENLEVVSQYYDALMEKSKASDNFLKSSNILAVEGWVPTELTEKLEEKIKIACSNNYYLSFEEADKEDPEVPVELRNNKLATAFESITKMYSLPKYGETDPTSGLMFFYLVFFGMMMGDVGYGLLLFVGAGIALAVFNMKEDTKNFMRFFMALGVPTMIVGFIYGGFFGDFMKTQFPNVALFKGIVDPGTDVIKILLVSVVFGLVHILFGLGVKAYNYIKNKQYMDIVYDVVSMYLILLGATGLLAATAVSGIPPMVKTISMWAMILGMVIIVLTGGREFSNLGARIGQGLYSLYGLTGYVGDLISYSRLMAIGLAGGFVANAFNLMITLIPAGIARWIGGIIIFVVGHLFNLFISALGAYVHTCRLQYVEYFGKFYEGGGKQYTPFKCENKYINVKND</sequence>
<dbReference type="GO" id="GO:0007035">
    <property type="term" value="P:vacuolar acidification"/>
    <property type="evidence" value="ECO:0007669"/>
    <property type="project" value="TreeGrafter"/>
</dbReference>
<dbReference type="GO" id="GO:0046961">
    <property type="term" value="F:proton-transporting ATPase activity, rotational mechanism"/>
    <property type="evidence" value="ECO:0007669"/>
    <property type="project" value="InterPro"/>
</dbReference>
<feature type="transmembrane region" description="Helical" evidence="8">
    <location>
        <begin position="598"/>
        <end position="622"/>
    </location>
</feature>
<organism evidence="10 11">
    <name type="scientific">Hathewaya proteolytica DSM 3090</name>
    <dbReference type="NCBI Taxonomy" id="1121331"/>
    <lineage>
        <taxon>Bacteria</taxon>
        <taxon>Bacillati</taxon>
        <taxon>Bacillota</taxon>
        <taxon>Clostridia</taxon>
        <taxon>Eubacteriales</taxon>
        <taxon>Clostridiaceae</taxon>
        <taxon>Hathewaya</taxon>
    </lineage>
</organism>
<dbReference type="RefSeq" id="WP_072902482.1">
    <property type="nucleotide sequence ID" value="NZ_FRAD01000005.1"/>
</dbReference>
<evidence type="ECO:0000259" key="9">
    <source>
        <dbReference type="PROSITE" id="PS50017"/>
    </source>
</evidence>
<feature type="domain" description="Death" evidence="9">
    <location>
        <begin position="107"/>
        <end position="157"/>
    </location>
</feature>
<dbReference type="InterPro" id="IPR002490">
    <property type="entry name" value="V-ATPase_116kDa_su"/>
</dbReference>
<dbReference type="GO" id="GO:0007165">
    <property type="term" value="P:signal transduction"/>
    <property type="evidence" value="ECO:0007669"/>
    <property type="project" value="InterPro"/>
</dbReference>
<protein>
    <submittedName>
        <fullName evidence="10">V/A-type H+-transporting ATPase subunit I</fullName>
    </submittedName>
</protein>
<feature type="transmembrane region" description="Helical" evidence="8">
    <location>
        <begin position="452"/>
        <end position="473"/>
    </location>
</feature>
<dbReference type="GO" id="GO:0033179">
    <property type="term" value="C:proton-transporting V-type ATPase, V0 domain"/>
    <property type="evidence" value="ECO:0007669"/>
    <property type="project" value="InterPro"/>
</dbReference>
<gene>
    <name evidence="10" type="ORF">SAMN02745248_00742</name>
</gene>
<feature type="transmembrane region" description="Helical" evidence="8">
    <location>
        <begin position="520"/>
        <end position="537"/>
    </location>
</feature>
<dbReference type="PANTHER" id="PTHR11629">
    <property type="entry name" value="VACUOLAR PROTON ATPASES"/>
    <property type="match status" value="1"/>
</dbReference>
<evidence type="ECO:0000313" key="11">
    <source>
        <dbReference type="Proteomes" id="UP000183952"/>
    </source>
</evidence>
<dbReference type="Gene3D" id="3.30.70.2170">
    <property type="match status" value="1"/>
</dbReference>
<dbReference type="EMBL" id="FRAD01000005">
    <property type="protein sequence ID" value="SHJ70015.1"/>
    <property type="molecule type" value="Genomic_DNA"/>
</dbReference>
<dbReference type="GO" id="GO:0051117">
    <property type="term" value="F:ATPase binding"/>
    <property type="evidence" value="ECO:0007669"/>
    <property type="project" value="TreeGrafter"/>
</dbReference>
<evidence type="ECO:0000313" key="10">
    <source>
        <dbReference type="EMBL" id="SHJ70015.1"/>
    </source>
</evidence>
<comment type="similarity">
    <text evidence="2">Belongs to the V-ATPase 116 kDa subunit family.</text>
</comment>
<dbReference type="InterPro" id="IPR000488">
    <property type="entry name" value="Death_dom"/>
</dbReference>
<keyword evidence="6" id="KW-0406">Ion transport</keyword>